<proteinExistence type="predicted"/>
<dbReference type="STRING" id="4096.A0A1U7W8D3"/>
<dbReference type="SUPFAM" id="SSF81383">
    <property type="entry name" value="F-box domain"/>
    <property type="match status" value="1"/>
</dbReference>
<reference evidence="4" key="2">
    <citation type="submission" date="2025-08" db="UniProtKB">
        <authorList>
            <consortium name="RefSeq"/>
        </authorList>
    </citation>
    <scope>IDENTIFICATION</scope>
    <source>
        <tissue evidence="4">Leaf</tissue>
    </source>
</reference>
<name>A0A1U7W8D3_NICSY</name>
<protein>
    <submittedName>
        <fullName evidence="4">F-box/FBD/LRR-repeat protein At1g13570-like isoform X1</fullName>
    </submittedName>
</protein>
<feature type="domain" description="F-box/LRR-repeat protein 15/At3g58940/PEG3-like LRR" evidence="2">
    <location>
        <begin position="110"/>
        <end position="221"/>
    </location>
</feature>
<sequence length="235" mass="27489">MNCLQTRQYWTMNSAGSSGVDTISNLQCNVLEEILGCLPLKDAVKTSVLSKGWRYKWVTRQKLDFSDEFFRSFAHDQDAKTIIYQVLLLHKGQILKFKLGGPNLRNWPDIDHWILFLSKKNIQEFTLHIRSGNIYVLPSHLFTFRQLRHLEIHKCLFSPPPGFKGFEKLINLDFYGLTFVPSVFWNLISKCPLLERLRLLWCVDFDTLEIDAPSLKFFEFRGNSKVHLLQEHPDA</sequence>
<evidence type="ECO:0000259" key="1">
    <source>
        <dbReference type="Pfam" id="PF00646"/>
    </source>
</evidence>
<evidence type="ECO:0000313" key="3">
    <source>
        <dbReference type="Proteomes" id="UP000189701"/>
    </source>
</evidence>
<evidence type="ECO:0000259" key="2">
    <source>
        <dbReference type="Pfam" id="PF24758"/>
    </source>
</evidence>
<accession>A0A1U7W8D3</accession>
<organism evidence="3 4">
    <name type="scientific">Nicotiana sylvestris</name>
    <name type="common">Wood tobacco</name>
    <name type="synonym">South American tobacco</name>
    <dbReference type="NCBI Taxonomy" id="4096"/>
    <lineage>
        <taxon>Eukaryota</taxon>
        <taxon>Viridiplantae</taxon>
        <taxon>Streptophyta</taxon>
        <taxon>Embryophyta</taxon>
        <taxon>Tracheophyta</taxon>
        <taxon>Spermatophyta</taxon>
        <taxon>Magnoliopsida</taxon>
        <taxon>eudicotyledons</taxon>
        <taxon>Gunneridae</taxon>
        <taxon>Pentapetalae</taxon>
        <taxon>asterids</taxon>
        <taxon>lamiids</taxon>
        <taxon>Solanales</taxon>
        <taxon>Solanaceae</taxon>
        <taxon>Nicotianoideae</taxon>
        <taxon>Nicotianeae</taxon>
        <taxon>Nicotiana</taxon>
    </lineage>
</organism>
<dbReference type="PANTHER" id="PTHR31639:SF312">
    <property type="entry name" value="CYCLIN-LIKE F-BOX"/>
    <property type="match status" value="1"/>
</dbReference>
<dbReference type="SUPFAM" id="SSF52047">
    <property type="entry name" value="RNI-like"/>
    <property type="match status" value="1"/>
</dbReference>
<dbReference type="InterPro" id="IPR001810">
    <property type="entry name" value="F-box_dom"/>
</dbReference>
<evidence type="ECO:0000313" key="4">
    <source>
        <dbReference type="RefSeq" id="XP_009770919.1"/>
    </source>
</evidence>
<dbReference type="eggNOG" id="ENOG502R564">
    <property type="taxonomic scope" value="Eukaryota"/>
</dbReference>
<feature type="domain" description="F-box" evidence="1">
    <location>
        <begin position="23"/>
        <end position="57"/>
    </location>
</feature>
<dbReference type="Gene3D" id="3.80.10.10">
    <property type="entry name" value="Ribonuclease Inhibitor"/>
    <property type="match status" value="1"/>
</dbReference>
<dbReference type="Pfam" id="PF24758">
    <property type="entry name" value="LRR_At5g56370"/>
    <property type="match status" value="1"/>
</dbReference>
<keyword evidence="3" id="KW-1185">Reference proteome</keyword>
<dbReference type="Pfam" id="PF00646">
    <property type="entry name" value="F-box"/>
    <property type="match status" value="1"/>
</dbReference>
<dbReference type="AlphaFoldDB" id="A0A1U7W8D3"/>
<dbReference type="InterPro" id="IPR036047">
    <property type="entry name" value="F-box-like_dom_sf"/>
</dbReference>
<dbReference type="PANTHER" id="PTHR31639">
    <property type="entry name" value="F-BOX PROTEIN-LIKE"/>
    <property type="match status" value="1"/>
</dbReference>
<dbReference type="InterPro" id="IPR055411">
    <property type="entry name" value="LRR_FXL15/At3g58940/PEG3-like"/>
</dbReference>
<gene>
    <name evidence="4" type="primary">LOC104221554</name>
</gene>
<dbReference type="Proteomes" id="UP000189701">
    <property type="component" value="Unplaced"/>
</dbReference>
<reference evidence="3" key="1">
    <citation type="journal article" date="2013" name="Genome Biol.">
        <title>Reference genomes and transcriptomes of Nicotiana sylvestris and Nicotiana tomentosiformis.</title>
        <authorList>
            <person name="Sierro N."/>
            <person name="Battey J.N."/>
            <person name="Ouadi S."/>
            <person name="Bovet L."/>
            <person name="Goepfert S."/>
            <person name="Bakaher N."/>
            <person name="Peitsch M.C."/>
            <person name="Ivanov N.V."/>
        </authorList>
    </citation>
    <scope>NUCLEOTIDE SEQUENCE [LARGE SCALE GENOMIC DNA]</scope>
</reference>
<dbReference type="InterPro" id="IPR032675">
    <property type="entry name" value="LRR_dom_sf"/>
</dbReference>
<dbReference type="RefSeq" id="XP_009770919.1">
    <property type="nucleotide sequence ID" value="XM_009772617.1"/>
</dbReference>